<dbReference type="SUPFAM" id="SSF53335">
    <property type="entry name" value="S-adenosyl-L-methionine-dependent methyltransferases"/>
    <property type="match status" value="1"/>
</dbReference>
<dbReference type="PANTHER" id="PTHR22807">
    <property type="entry name" value="NOP2 YEAST -RELATED NOL1/NOP2/FMU SUN DOMAIN-CONTAINING"/>
    <property type="match status" value="1"/>
</dbReference>
<evidence type="ECO:0000313" key="8">
    <source>
        <dbReference type="Proteomes" id="UP000248021"/>
    </source>
</evidence>
<dbReference type="AlphaFoldDB" id="A0A2V3U4S1"/>
<comment type="similarity">
    <text evidence="5">Belongs to the class I-like SAM-binding methyltransferase superfamily. RsmB/NOP family.</text>
</comment>
<comment type="caution">
    <text evidence="7">The sequence shown here is derived from an EMBL/GenBank/DDBJ whole genome shotgun (WGS) entry which is preliminary data.</text>
</comment>
<dbReference type="Pfam" id="PF22458">
    <property type="entry name" value="RsmF-B_ferredox"/>
    <property type="match status" value="1"/>
</dbReference>
<feature type="domain" description="SAM-dependent MTase RsmB/NOP-type" evidence="6">
    <location>
        <begin position="146"/>
        <end position="435"/>
    </location>
</feature>
<dbReference type="GO" id="GO:0001510">
    <property type="term" value="P:RNA methylation"/>
    <property type="evidence" value="ECO:0007669"/>
    <property type="project" value="InterPro"/>
</dbReference>
<evidence type="ECO:0000256" key="1">
    <source>
        <dbReference type="ARBA" id="ARBA00022603"/>
    </source>
</evidence>
<evidence type="ECO:0000256" key="5">
    <source>
        <dbReference type="PROSITE-ProRule" id="PRU01023"/>
    </source>
</evidence>
<evidence type="ECO:0000256" key="2">
    <source>
        <dbReference type="ARBA" id="ARBA00022679"/>
    </source>
</evidence>
<dbReference type="Pfam" id="PF01189">
    <property type="entry name" value="Methyltr_RsmB-F"/>
    <property type="match status" value="1"/>
</dbReference>
<accession>A0A2V3U4S1</accession>
<evidence type="ECO:0000259" key="6">
    <source>
        <dbReference type="PROSITE" id="PS51686"/>
    </source>
</evidence>
<sequence length="436" mass="46578">MTPAARVAGAIEVLADLIERRRPAPDALKDWGLARRFAGSKDRAAIASLVYDALRRRASSAWVMEGETPRALMIGMLALQRGLDGEAIAALFSGERFAPEALSVDERARLARAAQLDAAPLAAACDCPEWLLPSFMRAFGPALRDEMRALTARAPLDVRVNSLKSDRRTVREALAHLGPENTPLSPFGLRFPVGEDGRGPALQAEPEFLDGWFEIQDEGSQLVSVLSGVVPGSRVVDLCAGAGGKTLALAALMDNSGEIVATDVDARRLVASHARLQRSGATNVTVRTPRGRYDPRRPDPLADLAGTVDLVLVDAPCTGSGTWRRNPDAKWRLRPGGLAERCRDQAVVLDRAASLARPGGRIAYITCSVLPEENDDAIAAFGQRHRGFTLLPAAEVAAAAGFPELAQWATPGGGILLTPHRTGTDAFFIAVMRRAP</sequence>
<gene>
    <name evidence="7" type="ORF">C7450_107303</name>
</gene>
<dbReference type="Proteomes" id="UP000248021">
    <property type="component" value="Unassembled WGS sequence"/>
</dbReference>
<name>A0A2V3U4S1_9HYPH</name>
<dbReference type="Gene3D" id="3.40.50.150">
    <property type="entry name" value="Vaccinia Virus protein VP39"/>
    <property type="match status" value="1"/>
</dbReference>
<keyword evidence="8" id="KW-1185">Reference proteome</keyword>
<keyword evidence="2 5" id="KW-0808">Transferase</keyword>
<proteinExistence type="inferred from homology"/>
<organism evidence="7 8">
    <name type="scientific">Chelatococcus asaccharovorans</name>
    <dbReference type="NCBI Taxonomy" id="28210"/>
    <lineage>
        <taxon>Bacteria</taxon>
        <taxon>Pseudomonadati</taxon>
        <taxon>Pseudomonadota</taxon>
        <taxon>Alphaproteobacteria</taxon>
        <taxon>Hyphomicrobiales</taxon>
        <taxon>Chelatococcaceae</taxon>
        <taxon>Chelatococcus</taxon>
    </lineage>
</organism>
<evidence type="ECO:0000313" key="7">
    <source>
        <dbReference type="EMBL" id="PXW57262.1"/>
    </source>
</evidence>
<dbReference type="InterPro" id="IPR023267">
    <property type="entry name" value="RCMT"/>
</dbReference>
<dbReference type="RefSeq" id="WP_110375861.1">
    <property type="nucleotide sequence ID" value="NZ_JAHBRY010000001.1"/>
</dbReference>
<evidence type="ECO:0000256" key="4">
    <source>
        <dbReference type="ARBA" id="ARBA00022884"/>
    </source>
</evidence>
<dbReference type="InterPro" id="IPR049560">
    <property type="entry name" value="MeTrfase_RsmB-F_NOP2_cat"/>
</dbReference>
<keyword evidence="3 5" id="KW-0949">S-adenosyl-L-methionine</keyword>
<dbReference type="InterPro" id="IPR001678">
    <property type="entry name" value="MeTrfase_RsmB-F_NOP2_dom"/>
</dbReference>
<feature type="active site" description="Nucleophile" evidence="5">
    <location>
        <position position="367"/>
    </location>
</feature>
<dbReference type="GO" id="GO:0008173">
    <property type="term" value="F:RNA methyltransferase activity"/>
    <property type="evidence" value="ECO:0007669"/>
    <property type="project" value="InterPro"/>
</dbReference>
<comment type="caution">
    <text evidence="5">Lacks conserved residue(s) required for the propagation of feature annotation.</text>
</comment>
<keyword evidence="4 5" id="KW-0694">RNA-binding</keyword>
<feature type="binding site" evidence="5">
    <location>
        <position position="263"/>
    </location>
    <ligand>
        <name>S-adenosyl-L-methionine</name>
        <dbReference type="ChEBI" id="CHEBI:59789"/>
    </ligand>
</feature>
<feature type="binding site" evidence="5">
    <location>
        <position position="314"/>
    </location>
    <ligand>
        <name>S-adenosyl-L-methionine</name>
        <dbReference type="ChEBI" id="CHEBI:59789"/>
    </ligand>
</feature>
<evidence type="ECO:0000256" key="3">
    <source>
        <dbReference type="ARBA" id="ARBA00022691"/>
    </source>
</evidence>
<reference evidence="7 8" key="1">
    <citation type="submission" date="2018-05" db="EMBL/GenBank/DDBJ databases">
        <title>Genomic Encyclopedia of Type Strains, Phase IV (KMG-IV): sequencing the most valuable type-strain genomes for metagenomic binning, comparative biology and taxonomic classification.</title>
        <authorList>
            <person name="Goeker M."/>
        </authorList>
    </citation>
    <scope>NUCLEOTIDE SEQUENCE [LARGE SCALE GENOMIC DNA]</scope>
    <source>
        <strain evidence="7 8">DSM 6462</strain>
    </source>
</reference>
<keyword evidence="1 5" id="KW-0489">Methyltransferase</keyword>
<dbReference type="PRINTS" id="PR02008">
    <property type="entry name" value="RCMTFAMILY"/>
</dbReference>
<dbReference type="OrthoDB" id="9810297at2"/>
<dbReference type="InterPro" id="IPR054728">
    <property type="entry name" value="RsmB-like_ferredoxin"/>
</dbReference>
<dbReference type="InterPro" id="IPR029063">
    <property type="entry name" value="SAM-dependent_MTases_sf"/>
</dbReference>
<dbReference type="PROSITE" id="PS51686">
    <property type="entry name" value="SAM_MT_RSMB_NOP"/>
    <property type="match status" value="1"/>
</dbReference>
<dbReference type="EMBL" id="QJJK01000007">
    <property type="protein sequence ID" value="PXW57262.1"/>
    <property type="molecule type" value="Genomic_DNA"/>
</dbReference>
<protein>
    <submittedName>
        <fullName evidence="7">16S rRNA (Cytosine967-C5)-methyltransferase</fullName>
    </submittedName>
</protein>
<dbReference type="GO" id="GO:0003723">
    <property type="term" value="F:RNA binding"/>
    <property type="evidence" value="ECO:0007669"/>
    <property type="project" value="UniProtKB-UniRule"/>
</dbReference>
<dbReference type="PANTHER" id="PTHR22807:SF53">
    <property type="entry name" value="RIBOSOMAL RNA SMALL SUBUNIT METHYLTRANSFERASE B-RELATED"/>
    <property type="match status" value="1"/>
</dbReference>
<dbReference type="CDD" id="cd02440">
    <property type="entry name" value="AdoMet_MTases"/>
    <property type="match status" value="1"/>
</dbReference>